<proteinExistence type="predicted"/>
<dbReference type="HOGENOM" id="CLU_1895434_0_0_1"/>
<reference evidence="1" key="2">
    <citation type="submission" date="2025-08" db="UniProtKB">
        <authorList>
            <consortium name="Ensembl"/>
        </authorList>
    </citation>
    <scope>IDENTIFICATION</scope>
</reference>
<dbReference type="RefSeq" id="XP_004227451.1">
    <property type="nucleotide sequence ID" value="XM_004227403.4"/>
</dbReference>
<protein>
    <submittedName>
        <fullName evidence="1">Uncharacterized LOC101243292</fullName>
    </submittedName>
</protein>
<dbReference type="Ensembl" id="ENSCINT00000021945.2">
    <property type="protein sequence ID" value="ENSCINP00000021699.2"/>
    <property type="gene ID" value="ENSCING00000011328.2"/>
</dbReference>
<dbReference type="KEGG" id="cin:101243292"/>
<dbReference type="GeneTree" id="ENSGT00660000097290"/>
<dbReference type="GeneID" id="101243292"/>
<sequence>MPASNCCMPLCTYNFQYAKRQSKVKKKDQDTPFMSLFDINLNSYSKMKVNLARDVLSEKVGNALLRVPNASGTSKFVLLFDKWFKIMTCSPANPVRHEDDDRLKWLTHTFLPTLLSWKEEVSRRKGTCLLRANT</sequence>
<dbReference type="Proteomes" id="UP000008144">
    <property type="component" value="Unassembled WGS sequence"/>
</dbReference>
<evidence type="ECO:0000313" key="2">
    <source>
        <dbReference type="Proteomes" id="UP000008144"/>
    </source>
</evidence>
<keyword evidence="2" id="KW-1185">Reference proteome</keyword>
<dbReference type="AlphaFoldDB" id="F6WWZ7"/>
<accession>A0A1W2WLL9</accession>
<accession>F6WWZ7</accession>
<name>F6WWZ7_CIOIN</name>
<dbReference type="InParanoid" id="F6WWZ7"/>
<gene>
    <name evidence="1" type="primary">LOC101243292</name>
</gene>
<dbReference type="OrthoDB" id="2441813at2759"/>
<organism evidence="1 2">
    <name type="scientific">Ciona intestinalis</name>
    <name type="common">Transparent sea squirt</name>
    <name type="synonym">Ascidia intestinalis</name>
    <dbReference type="NCBI Taxonomy" id="7719"/>
    <lineage>
        <taxon>Eukaryota</taxon>
        <taxon>Metazoa</taxon>
        <taxon>Chordata</taxon>
        <taxon>Tunicata</taxon>
        <taxon>Ascidiacea</taxon>
        <taxon>Phlebobranchia</taxon>
        <taxon>Cionidae</taxon>
        <taxon>Ciona</taxon>
    </lineage>
</organism>
<reference evidence="1" key="3">
    <citation type="submission" date="2025-09" db="UniProtKB">
        <authorList>
            <consortium name="Ensembl"/>
        </authorList>
    </citation>
    <scope>IDENTIFICATION</scope>
</reference>
<evidence type="ECO:0000313" key="1">
    <source>
        <dbReference type="Ensembl" id="ENSCINP00000021699.2"/>
    </source>
</evidence>
<reference evidence="2" key="1">
    <citation type="journal article" date="2002" name="Science">
        <title>The draft genome of Ciona intestinalis: insights into chordate and vertebrate origins.</title>
        <authorList>
            <person name="Dehal P."/>
            <person name="Satou Y."/>
            <person name="Campbell R.K."/>
            <person name="Chapman J."/>
            <person name="Degnan B."/>
            <person name="De Tomaso A."/>
            <person name="Davidson B."/>
            <person name="Di Gregorio A."/>
            <person name="Gelpke M."/>
            <person name="Goodstein D.M."/>
            <person name="Harafuji N."/>
            <person name="Hastings K.E."/>
            <person name="Ho I."/>
            <person name="Hotta K."/>
            <person name="Huang W."/>
            <person name="Kawashima T."/>
            <person name="Lemaire P."/>
            <person name="Martinez D."/>
            <person name="Meinertzhagen I.A."/>
            <person name="Necula S."/>
            <person name="Nonaka M."/>
            <person name="Putnam N."/>
            <person name="Rash S."/>
            <person name="Saiga H."/>
            <person name="Satake M."/>
            <person name="Terry A."/>
            <person name="Yamada L."/>
            <person name="Wang H.G."/>
            <person name="Awazu S."/>
            <person name="Azumi K."/>
            <person name="Boore J."/>
            <person name="Branno M."/>
            <person name="Chin-Bow S."/>
            <person name="DeSantis R."/>
            <person name="Doyle S."/>
            <person name="Francino P."/>
            <person name="Keys D.N."/>
            <person name="Haga S."/>
            <person name="Hayashi H."/>
            <person name="Hino K."/>
            <person name="Imai K.S."/>
            <person name="Inaba K."/>
            <person name="Kano S."/>
            <person name="Kobayashi K."/>
            <person name="Kobayashi M."/>
            <person name="Lee B.I."/>
            <person name="Makabe K.W."/>
            <person name="Manohar C."/>
            <person name="Matassi G."/>
            <person name="Medina M."/>
            <person name="Mochizuki Y."/>
            <person name="Mount S."/>
            <person name="Morishita T."/>
            <person name="Miura S."/>
            <person name="Nakayama A."/>
            <person name="Nishizaka S."/>
            <person name="Nomoto H."/>
            <person name="Ohta F."/>
            <person name="Oishi K."/>
            <person name="Rigoutsos I."/>
            <person name="Sano M."/>
            <person name="Sasaki A."/>
            <person name="Sasakura Y."/>
            <person name="Shoguchi E."/>
            <person name="Shin-i T."/>
            <person name="Spagnuolo A."/>
            <person name="Stainier D."/>
            <person name="Suzuki M.M."/>
            <person name="Tassy O."/>
            <person name="Takatori N."/>
            <person name="Tokuoka M."/>
            <person name="Yagi K."/>
            <person name="Yoshizaki F."/>
            <person name="Wada S."/>
            <person name="Zhang C."/>
            <person name="Hyatt P.D."/>
            <person name="Larimer F."/>
            <person name="Detter C."/>
            <person name="Doggett N."/>
            <person name="Glavina T."/>
            <person name="Hawkins T."/>
            <person name="Richardson P."/>
            <person name="Lucas S."/>
            <person name="Kohara Y."/>
            <person name="Levine M."/>
            <person name="Satoh N."/>
            <person name="Rokhsar D.S."/>
        </authorList>
    </citation>
    <scope>NUCLEOTIDE SEQUENCE [LARGE SCALE GENOMIC DNA]</scope>
</reference>